<keyword evidence="4" id="KW-0378">Hydrolase</keyword>
<dbReference type="FunFam" id="1.10.10.10:FF:000087">
    <property type="entry name" value="Transcriptional adapter 2"/>
    <property type="match status" value="1"/>
</dbReference>
<dbReference type="InterPro" id="IPR009057">
    <property type="entry name" value="Homeodomain-like_sf"/>
</dbReference>
<feature type="compositionally biased region" description="Basic and acidic residues" evidence="1">
    <location>
        <begin position="63"/>
        <end position="82"/>
    </location>
</feature>
<dbReference type="Gene3D" id="1.10.10.10">
    <property type="entry name" value="Winged helix-like DNA-binding domain superfamily/Winged helix DNA-binding domain"/>
    <property type="match status" value="1"/>
</dbReference>
<name>A0A0B4EN12_METAF</name>
<dbReference type="VEuPathDB" id="FungiDB:MAN_10569"/>
<dbReference type="OrthoDB" id="5153853at2759"/>
<keyword evidence="4" id="KW-0347">Helicase</keyword>
<evidence type="ECO:0000313" key="5">
    <source>
        <dbReference type="Proteomes" id="UP000031186"/>
    </source>
</evidence>
<evidence type="ECO:0000259" key="3">
    <source>
        <dbReference type="Pfam" id="PF20209"/>
    </source>
</evidence>
<evidence type="ECO:0000256" key="2">
    <source>
        <dbReference type="SAM" id="Phobius"/>
    </source>
</evidence>
<dbReference type="HOGENOM" id="CLU_457145_0_0_1"/>
<keyword evidence="2" id="KW-0812">Transmembrane</keyword>
<accession>A0A0B4EN12</accession>
<dbReference type="EMBL" id="AZNF01000026">
    <property type="protein sequence ID" value="KID59628.1"/>
    <property type="molecule type" value="Genomic_DNA"/>
</dbReference>
<dbReference type="Proteomes" id="UP000031186">
    <property type="component" value="Unassembled WGS sequence"/>
</dbReference>
<dbReference type="Pfam" id="PF20209">
    <property type="entry name" value="DUF6570"/>
    <property type="match status" value="1"/>
</dbReference>
<dbReference type="GO" id="GO:0004386">
    <property type="term" value="F:helicase activity"/>
    <property type="evidence" value="ECO:0007669"/>
    <property type="project" value="UniProtKB-KW"/>
</dbReference>
<dbReference type="InterPro" id="IPR046700">
    <property type="entry name" value="DUF6570"/>
</dbReference>
<evidence type="ECO:0000256" key="1">
    <source>
        <dbReference type="SAM" id="MobiDB-lite"/>
    </source>
</evidence>
<reference evidence="4 5" key="1">
    <citation type="journal article" date="2014" name="Proc. Natl. Acad. Sci. U.S.A.">
        <title>Trajectory and genomic determinants of fungal-pathogen speciation and host adaptation.</title>
        <authorList>
            <person name="Hu X."/>
            <person name="Xiao G."/>
            <person name="Zheng P."/>
            <person name="Shang Y."/>
            <person name="Su Y."/>
            <person name="Zhang X."/>
            <person name="Liu X."/>
            <person name="Zhan S."/>
            <person name="St Leger R.J."/>
            <person name="Wang C."/>
        </authorList>
    </citation>
    <scope>NUCLEOTIDE SEQUENCE [LARGE SCALE GENOMIC DNA]</scope>
    <source>
        <strain evidence="4 5">ARSEF 549</strain>
    </source>
</reference>
<feature type="compositionally biased region" description="Low complexity" evidence="1">
    <location>
        <begin position="500"/>
        <end position="516"/>
    </location>
</feature>
<keyword evidence="4" id="KW-0547">Nucleotide-binding</keyword>
<keyword evidence="2" id="KW-0472">Membrane</keyword>
<gene>
    <name evidence="4" type="ORF">MAN_10569</name>
</gene>
<feature type="transmembrane region" description="Helical" evidence="2">
    <location>
        <begin position="312"/>
        <end position="334"/>
    </location>
</feature>
<proteinExistence type="predicted"/>
<evidence type="ECO:0000313" key="4">
    <source>
        <dbReference type="EMBL" id="KID59628.1"/>
    </source>
</evidence>
<feature type="domain" description="DUF6570" evidence="3">
    <location>
        <begin position="5"/>
        <end position="45"/>
    </location>
</feature>
<feature type="region of interest" description="Disordered" evidence="1">
    <location>
        <begin position="63"/>
        <end position="100"/>
    </location>
</feature>
<sequence length="597" mass="67199">MGEERYKRQFKNEFRVRRGYVEKALHWLKRHHPDYRDITISQPNLSALPIDGDVSDQVLNIEESKKMEDKEPGRQGDTRACGEEDERGIDGDVPGPSQETVVPNLDIRQTEAELLEEAFNKRRLPIAQAPAIRQTPIDELGRKHRLFAMCFPTLFPYGTADWHQGRMRNVSLADWAEHFLKFHDGRFGAHPRFRFLVFNMLMRKKAREASGFWVKKRPDLLGLSLDELKELLGEESTLLKSIHVEAMGRLNQYSTSLQGMSTISAVTGMTGGNDSWCQKFKLQRGEERKQKAQLLGGHRLSHNYRLIPLSPFWFSIIFVCVALLPFGSIFISVVSTCLCRLNWTCMMTSATELSSAHGAVLNAGHLTDSVIRGRDSPLSWQADKRQGTGAAESSLLVHSSDLNESGLQILDDELADLKRSGDELTFRSQTMKLFVADPKGWLGRERALLEADRKASLLRNLEHHFVRRAIAAGKSRPQCDGQVSKHQAAADNCAMTPITPAAQPSSASESPPRSDSLPGGNCLEVDWPCQPFDLSNDPHADQLRGDELLLAQTLRLDCTTYLASKRRMYEERLECLRNGKEFCKTDAQKACKIDVVG</sequence>
<dbReference type="SUPFAM" id="SSF46689">
    <property type="entry name" value="Homeodomain-like"/>
    <property type="match status" value="1"/>
</dbReference>
<feature type="non-terminal residue" evidence="4">
    <location>
        <position position="1"/>
    </location>
</feature>
<protein>
    <submittedName>
        <fullName evidence="4">ATP-dependent DNA helicase PIF1</fullName>
    </submittedName>
</protein>
<keyword evidence="4" id="KW-0067">ATP-binding</keyword>
<dbReference type="InterPro" id="IPR036388">
    <property type="entry name" value="WH-like_DNA-bd_sf"/>
</dbReference>
<feature type="region of interest" description="Disordered" evidence="1">
    <location>
        <begin position="497"/>
        <end position="518"/>
    </location>
</feature>
<dbReference type="AlphaFoldDB" id="A0A0B4EN12"/>
<comment type="caution">
    <text evidence="4">The sequence shown here is derived from an EMBL/GenBank/DDBJ whole genome shotgun (WGS) entry which is preliminary data.</text>
</comment>
<keyword evidence="5" id="KW-1185">Reference proteome</keyword>
<organism evidence="4 5">
    <name type="scientific">Metarhizium anisopliae (strain ARSEF 549)</name>
    <dbReference type="NCBI Taxonomy" id="3151832"/>
    <lineage>
        <taxon>Eukaryota</taxon>
        <taxon>Fungi</taxon>
        <taxon>Dikarya</taxon>
        <taxon>Ascomycota</taxon>
        <taxon>Pezizomycotina</taxon>
        <taxon>Sordariomycetes</taxon>
        <taxon>Hypocreomycetidae</taxon>
        <taxon>Hypocreales</taxon>
        <taxon>Clavicipitaceae</taxon>
        <taxon>Metarhizium</taxon>
    </lineage>
</organism>
<keyword evidence="2" id="KW-1133">Transmembrane helix</keyword>